<keyword evidence="1" id="KW-0812">Transmembrane</keyword>
<feature type="transmembrane region" description="Helical" evidence="1">
    <location>
        <begin position="16"/>
        <end position="41"/>
    </location>
</feature>
<keyword evidence="1" id="KW-0472">Membrane</keyword>
<dbReference type="AlphaFoldDB" id="A0AB39HZU9"/>
<gene>
    <name evidence="2" type="ORF">AB4Y39_20830</name>
</gene>
<name>A0AB39HZU9_9PSED</name>
<protein>
    <submittedName>
        <fullName evidence="2">Uncharacterized protein</fullName>
    </submittedName>
</protein>
<reference evidence="2" key="1">
    <citation type="submission" date="2024-07" db="EMBL/GenBank/DDBJ databases">
        <title>Identification and characteristics of a novel species of coltsfoot's symbiotic bacteria.</title>
        <authorList>
            <person name="Juszczyk A."/>
            <person name="Jasielczuk I."/>
            <person name="Gurgul A."/>
            <person name="Rogala M."/>
            <person name="Kowalczyk A."/>
            <person name="Szmatola T."/>
            <person name="Kosecka-Strojek M."/>
            <person name="Arent Z."/>
            <person name="Latowski D."/>
        </authorList>
    </citation>
    <scope>NUCLEOTIDE SEQUENCE</scope>
    <source>
        <strain evidence="2">Hg7Tf</strain>
    </source>
</reference>
<proteinExistence type="predicted"/>
<dbReference type="RefSeq" id="WP_368491640.1">
    <property type="nucleotide sequence ID" value="NZ_CP162607.1"/>
</dbReference>
<dbReference type="EMBL" id="CP162607">
    <property type="protein sequence ID" value="XDK36127.1"/>
    <property type="molecule type" value="Genomic_DNA"/>
</dbReference>
<sequence>MFRIDNEYRLVIHGSLFLLFIVVGNDAVGVVVLILAEWIALKSMRLFLMSNRVACRRFRERLYDLSFDYLVAKHKLLIIRNAAGKKNPGTWPGFL</sequence>
<accession>A0AB39HZU9</accession>
<organism evidence="2">
    <name type="scientific">Pseudomonas sp. Hg7Tf</name>
    <dbReference type="NCBI Taxonomy" id="3236988"/>
    <lineage>
        <taxon>Bacteria</taxon>
        <taxon>Pseudomonadati</taxon>
        <taxon>Pseudomonadota</taxon>
        <taxon>Gammaproteobacteria</taxon>
        <taxon>Pseudomonadales</taxon>
        <taxon>Pseudomonadaceae</taxon>
        <taxon>Pseudomonas</taxon>
    </lineage>
</organism>
<keyword evidence="1" id="KW-1133">Transmembrane helix</keyword>
<evidence type="ECO:0000256" key="1">
    <source>
        <dbReference type="SAM" id="Phobius"/>
    </source>
</evidence>
<evidence type="ECO:0000313" key="2">
    <source>
        <dbReference type="EMBL" id="XDK36127.1"/>
    </source>
</evidence>